<organism evidence="2">
    <name type="scientific">uncultured Rubrobacteraceae bacterium</name>
    <dbReference type="NCBI Taxonomy" id="349277"/>
    <lineage>
        <taxon>Bacteria</taxon>
        <taxon>Bacillati</taxon>
        <taxon>Actinomycetota</taxon>
        <taxon>Rubrobacteria</taxon>
        <taxon>Rubrobacterales</taxon>
        <taxon>Rubrobacteraceae</taxon>
        <taxon>environmental samples</taxon>
    </lineage>
</organism>
<name>A0A6J4QEV9_9ACTN</name>
<protein>
    <submittedName>
        <fullName evidence="2">Uncharacterized protein</fullName>
    </submittedName>
</protein>
<sequence length="81" mass="8448">MAGKSPEERVDQGLLVEIFTGAVDHQMVARPEGISDRAIALNGAGRGNRVLPVAPRRDHAACARGEPGLSSRLPRPIGPAG</sequence>
<feature type="region of interest" description="Disordered" evidence="1">
    <location>
        <begin position="59"/>
        <end position="81"/>
    </location>
</feature>
<proteinExistence type="predicted"/>
<dbReference type="EMBL" id="CADCVC010000105">
    <property type="protein sequence ID" value="CAA9439831.1"/>
    <property type="molecule type" value="Genomic_DNA"/>
</dbReference>
<reference evidence="2" key="1">
    <citation type="submission" date="2020-02" db="EMBL/GenBank/DDBJ databases">
        <authorList>
            <person name="Meier V. D."/>
        </authorList>
    </citation>
    <scope>NUCLEOTIDE SEQUENCE</scope>
    <source>
        <strain evidence="2">AVDCRST_MAG80</strain>
    </source>
</reference>
<gene>
    <name evidence="2" type="ORF">AVDCRST_MAG80-1210</name>
</gene>
<accession>A0A6J4QEV9</accession>
<evidence type="ECO:0000313" key="2">
    <source>
        <dbReference type="EMBL" id="CAA9439831.1"/>
    </source>
</evidence>
<dbReference type="AlphaFoldDB" id="A0A6J4QEV9"/>
<evidence type="ECO:0000256" key="1">
    <source>
        <dbReference type="SAM" id="MobiDB-lite"/>
    </source>
</evidence>